<feature type="non-terminal residue" evidence="10">
    <location>
        <position position="1"/>
    </location>
</feature>
<evidence type="ECO:0000256" key="6">
    <source>
        <dbReference type="PROSITE-ProRule" id="PRU00108"/>
    </source>
</evidence>
<gene>
    <name evidence="10" type="ORF">BaRGS_00027265</name>
</gene>
<feature type="domain" description="Homeobox" evidence="9">
    <location>
        <begin position="56"/>
        <end position="116"/>
    </location>
</feature>
<evidence type="ECO:0000256" key="4">
    <source>
        <dbReference type="ARBA" id="ARBA00023155"/>
    </source>
</evidence>
<feature type="DNA-binding region" description="Homeobox" evidence="6">
    <location>
        <begin position="58"/>
        <end position="117"/>
    </location>
</feature>
<dbReference type="AlphaFoldDB" id="A0ABD0K367"/>
<evidence type="ECO:0000313" key="10">
    <source>
        <dbReference type="EMBL" id="KAK7481503.1"/>
    </source>
</evidence>
<keyword evidence="4 6" id="KW-0371">Homeobox</keyword>
<dbReference type="Gene3D" id="1.10.10.60">
    <property type="entry name" value="Homeodomain-like"/>
    <property type="match status" value="1"/>
</dbReference>
<dbReference type="PANTHER" id="PTHR24329:SF543">
    <property type="entry name" value="FI01017P-RELATED"/>
    <property type="match status" value="1"/>
</dbReference>
<reference evidence="10 11" key="1">
    <citation type="journal article" date="2023" name="Sci. Data">
        <title>Genome assembly of the Korean intertidal mud-creeper Batillaria attramentaria.</title>
        <authorList>
            <person name="Patra A.K."/>
            <person name="Ho P.T."/>
            <person name="Jun S."/>
            <person name="Lee S.J."/>
            <person name="Kim Y."/>
            <person name="Won Y.J."/>
        </authorList>
    </citation>
    <scope>NUCLEOTIDE SEQUENCE [LARGE SCALE GENOMIC DNA]</scope>
    <source>
        <strain evidence="10">Wonlab-2016</strain>
    </source>
</reference>
<evidence type="ECO:0000259" key="9">
    <source>
        <dbReference type="PROSITE" id="PS50071"/>
    </source>
</evidence>
<dbReference type="InterPro" id="IPR050649">
    <property type="entry name" value="Paired_Homeobox_TFs"/>
</dbReference>
<dbReference type="CDD" id="cd00086">
    <property type="entry name" value="homeodomain"/>
    <property type="match status" value="1"/>
</dbReference>
<evidence type="ECO:0000256" key="7">
    <source>
        <dbReference type="RuleBase" id="RU000682"/>
    </source>
</evidence>
<dbReference type="Proteomes" id="UP001519460">
    <property type="component" value="Unassembled WGS sequence"/>
</dbReference>
<protein>
    <recommendedName>
        <fullName evidence="9">Homeobox domain-containing protein</fullName>
    </recommendedName>
</protein>
<evidence type="ECO:0000256" key="8">
    <source>
        <dbReference type="SAM" id="MobiDB-lite"/>
    </source>
</evidence>
<dbReference type="GO" id="GO:0005634">
    <property type="term" value="C:nucleus"/>
    <property type="evidence" value="ECO:0007669"/>
    <property type="project" value="UniProtKB-SubCell"/>
</dbReference>
<dbReference type="EMBL" id="JACVVK020000261">
    <property type="protein sequence ID" value="KAK7481503.1"/>
    <property type="molecule type" value="Genomic_DNA"/>
</dbReference>
<dbReference type="SUPFAM" id="SSF46689">
    <property type="entry name" value="Homeodomain-like"/>
    <property type="match status" value="1"/>
</dbReference>
<comment type="subcellular location">
    <subcellularLocation>
        <location evidence="1 6 7">Nucleus</location>
    </subcellularLocation>
</comment>
<dbReference type="PROSITE" id="PS50071">
    <property type="entry name" value="HOMEOBOX_2"/>
    <property type="match status" value="1"/>
</dbReference>
<comment type="caution">
    <text evidence="10">The sequence shown here is derived from an EMBL/GenBank/DDBJ whole genome shotgun (WGS) entry which is preliminary data.</text>
</comment>
<keyword evidence="2" id="KW-0217">Developmental protein</keyword>
<evidence type="ECO:0000256" key="1">
    <source>
        <dbReference type="ARBA" id="ARBA00004123"/>
    </source>
</evidence>
<dbReference type="PANTHER" id="PTHR24329">
    <property type="entry name" value="HOMEOBOX PROTEIN ARISTALESS"/>
    <property type="match status" value="1"/>
</dbReference>
<dbReference type="GO" id="GO:0003677">
    <property type="term" value="F:DNA binding"/>
    <property type="evidence" value="ECO:0007669"/>
    <property type="project" value="UniProtKB-UniRule"/>
</dbReference>
<feature type="non-terminal residue" evidence="10">
    <location>
        <position position="177"/>
    </location>
</feature>
<keyword evidence="11" id="KW-1185">Reference proteome</keyword>
<keyword evidence="5 6" id="KW-0539">Nucleus</keyword>
<evidence type="ECO:0000256" key="3">
    <source>
        <dbReference type="ARBA" id="ARBA00023125"/>
    </source>
</evidence>
<proteinExistence type="predicted"/>
<dbReference type="SMART" id="SM00389">
    <property type="entry name" value="HOX"/>
    <property type="match status" value="1"/>
</dbReference>
<feature type="region of interest" description="Disordered" evidence="8">
    <location>
        <begin position="34"/>
        <end position="63"/>
    </location>
</feature>
<accession>A0ABD0K367</accession>
<evidence type="ECO:0000313" key="11">
    <source>
        <dbReference type="Proteomes" id="UP001519460"/>
    </source>
</evidence>
<dbReference type="Pfam" id="PF00046">
    <property type="entry name" value="Homeodomain"/>
    <property type="match status" value="1"/>
</dbReference>
<evidence type="ECO:0000256" key="5">
    <source>
        <dbReference type="ARBA" id="ARBA00023242"/>
    </source>
</evidence>
<name>A0ABD0K367_9CAEN</name>
<keyword evidence="3 6" id="KW-0238">DNA-binding</keyword>
<organism evidence="10 11">
    <name type="scientific">Batillaria attramentaria</name>
    <dbReference type="NCBI Taxonomy" id="370345"/>
    <lineage>
        <taxon>Eukaryota</taxon>
        <taxon>Metazoa</taxon>
        <taxon>Spiralia</taxon>
        <taxon>Lophotrochozoa</taxon>
        <taxon>Mollusca</taxon>
        <taxon>Gastropoda</taxon>
        <taxon>Caenogastropoda</taxon>
        <taxon>Sorbeoconcha</taxon>
        <taxon>Cerithioidea</taxon>
        <taxon>Batillariidae</taxon>
        <taxon>Batillaria</taxon>
    </lineage>
</organism>
<dbReference type="InterPro" id="IPR009057">
    <property type="entry name" value="Homeodomain-like_sf"/>
</dbReference>
<dbReference type="InterPro" id="IPR001356">
    <property type="entry name" value="HD"/>
</dbReference>
<evidence type="ECO:0000256" key="2">
    <source>
        <dbReference type="ARBA" id="ARBA00022473"/>
    </source>
</evidence>
<dbReference type="FunFam" id="1.10.10.60:FF:000057">
    <property type="entry name" value="Short stature homeobox 2"/>
    <property type="match status" value="1"/>
</dbReference>
<dbReference type="InterPro" id="IPR017970">
    <property type="entry name" value="Homeobox_CS"/>
</dbReference>
<sequence length="177" mass="20623">RNLASPTDSKSTLSGESTNDVTLKFSISAILNLPQNPQGRSWPDNTEEPQSAPTCSKSKRNRTTFSTRQLQELEQAFRKTHYPDVFMREKLATKIKLPESRIQVWFQNRRAKWRKREKQCQALQLSAYGVAFPYSHWYLESNPRPALDILRSFRSEMSPFLSDIEAGNWSFFIHRNP</sequence>
<dbReference type="PROSITE" id="PS00027">
    <property type="entry name" value="HOMEOBOX_1"/>
    <property type="match status" value="1"/>
</dbReference>